<accession>A0A4V1WFR1</accession>
<dbReference type="AlphaFoldDB" id="A0A4V1WFR1"/>
<evidence type="ECO:0000313" key="2">
    <source>
        <dbReference type="EMBL" id="RYM34076.1"/>
    </source>
</evidence>
<evidence type="ECO:0000256" key="1">
    <source>
        <dbReference type="SAM" id="SignalP"/>
    </source>
</evidence>
<feature type="chain" id="PRO_5020707197" evidence="1">
    <location>
        <begin position="20"/>
        <end position="657"/>
    </location>
</feature>
<dbReference type="Pfam" id="PF13585">
    <property type="entry name" value="CHU_C"/>
    <property type="match status" value="1"/>
</dbReference>
<dbReference type="Proteomes" id="UP000293952">
    <property type="component" value="Unassembled WGS sequence"/>
</dbReference>
<dbReference type="RefSeq" id="WP_130093517.1">
    <property type="nucleotide sequence ID" value="NZ_SETE01000003.1"/>
</dbReference>
<dbReference type="Gene3D" id="2.60.40.4070">
    <property type="match status" value="1"/>
</dbReference>
<reference evidence="2 3" key="1">
    <citation type="submission" date="2019-02" db="EMBL/GenBank/DDBJ databases">
        <title>Genome sequence of the sea-ice species Brumimicrobium glaciale.</title>
        <authorList>
            <person name="Bowman J.P."/>
        </authorList>
    </citation>
    <scope>NUCLEOTIDE SEQUENCE [LARGE SCALE GENOMIC DNA]</scope>
    <source>
        <strain evidence="2 3">IC156</strain>
    </source>
</reference>
<gene>
    <name evidence="2" type="ORF">ERX46_08935</name>
</gene>
<dbReference type="OrthoDB" id="1652165at2"/>
<dbReference type="NCBIfam" id="TIGR04131">
    <property type="entry name" value="Bac_Flav_CTERM"/>
    <property type="match status" value="1"/>
</dbReference>
<name>A0A4V1WFR1_9FLAO</name>
<dbReference type="InterPro" id="IPR026341">
    <property type="entry name" value="T9SS_type_B"/>
</dbReference>
<evidence type="ECO:0000313" key="3">
    <source>
        <dbReference type="Proteomes" id="UP000293952"/>
    </source>
</evidence>
<feature type="signal peptide" evidence="1">
    <location>
        <begin position="1"/>
        <end position="19"/>
    </location>
</feature>
<organism evidence="2 3">
    <name type="scientific">Brumimicrobium glaciale</name>
    <dbReference type="NCBI Taxonomy" id="200475"/>
    <lineage>
        <taxon>Bacteria</taxon>
        <taxon>Pseudomonadati</taxon>
        <taxon>Bacteroidota</taxon>
        <taxon>Flavobacteriia</taxon>
        <taxon>Flavobacteriales</taxon>
        <taxon>Crocinitomicaceae</taxon>
        <taxon>Brumimicrobium</taxon>
    </lineage>
</organism>
<comment type="caution">
    <text evidence="2">The sequence shown here is derived from an EMBL/GenBank/DDBJ whole genome shotgun (WGS) entry which is preliminary data.</text>
</comment>
<keyword evidence="1" id="KW-0732">Signal</keyword>
<keyword evidence="3" id="KW-1185">Reference proteome</keyword>
<dbReference type="Gene3D" id="2.60.120.260">
    <property type="entry name" value="Galactose-binding domain-like"/>
    <property type="match status" value="1"/>
</dbReference>
<proteinExistence type="predicted"/>
<sequence>MKSIFLLVALLFCVFTLQAQSPCNINFSIGNDSTLLCGQTYTLQANQGLDSYAWSTGSSQSSITVSTSGTYSCFATDLGPEIVVNGDFSAGNTGFTTGYTLGVPGGTYGLLSNPGTYAITTSPSNAHNNFSSCPDHTTGTGNMMVVNGADIPGTNVWCQTVNVSPNTNYQFSTWAANALNDPNVAQLQFSINGTTLGTPFSTATNACTWNQFFEVWNSGANTSIDICITNLNSSGGGNDFSIDDISFRPVCTYTDQVTVTIPPNPVIQVNSAQTICEGDNVDITASSVSSNMTYTWTPGGAGATINVSPNATTSYTVVGEDANGCISNTGTVVVNVNPLPVLTFEGDSVICEGTAGLIKVISSIPQTDFLWTNNNLTLATITVAPSTTTIYEVTATSPQGCVATAEFEMTVLEELEVEIEGNTVFCEGDQNSLQAISNLTETDFLWLPRNETTPVLSTTIADIGWVYLEGTHPVCGTEIDSIQLVLGEKPLVSLPDSVNLCLGDEANLVAVSSIPNSEFTWFPNNLIGASQMLSPSESSYFYVQANVGGCKSDLDSVFISVNPNCDVEVPNVFTPNSDGINDYFKLISFEGIQQLECVIVNRWGNLVREFDTPDFKWDGTDKKGNKITNGTFFYVIKAKTITGEDVDKSGFVQLIDN</sequence>
<protein>
    <submittedName>
        <fullName evidence="2">Gliding motility-associated C-terminal domain-containing protein</fullName>
    </submittedName>
</protein>
<dbReference type="EMBL" id="SETE01000003">
    <property type="protein sequence ID" value="RYM34076.1"/>
    <property type="molecule type" value="Genomic_DNA"/>
</dbReference>